<evidence type="ECO:0000313" key="18">
    <source>
        <dbReference type="EMBL" id="MDQ0470509.1"/>
    </source>
</evidence>
<evidence type="ECO:0000259" key="17">
    <source>
        <dbReference type="PROSITE" id="PS51975"/>
    </source>
</evidence>
<evidence type="ECO:0000256" key="2">
    <source>
        <dbReference type="ARBA" id="ARBA00001946"/>
    </source>
</evidence>
<dbReference type="InterPro" id="IPR001352">
    <property type="entry name" value="RNase_HII/HIII"/>
</dbReference>
<comment type="function">
    <text evidence="3 14 16">Endonuclease that specifically degrades the RNA of RNA-DNA hybrids.</text>
</comment>
<dbReference type="PROSITE" id="PS51975">
    <property type="entry name" value="RNASE_H_2"/>
    <property type="match status" value="1"/>
</dbReference>
<dbReference type="CDD" id="cd07182">
    <property type="entry name" value="RNase_HII_bacteria_HII_like"/>
    <property type="match status" value="1"/>
</dbReference>
<evidence type="ECO:0000256" key="7">
    <source>
        <dbReference type="ARBA" id="ARBA00019179"/>
    </source>
</evidence>
<dbReference type="InterPro" id="IPR012337">
    <property type="entry name" value="RNaseH-like_sf"/>
</dbReference>
<dbReference type="Gene3D" id="3.30.420.10">
    <property type="entry name" value="Ribonuclease H-like superfamily/Ribonuclease H"/>
    <property type="match status" value="1"/>
</dbReference>
<feature type="binding site" evidence="14 15">
    <location>
        <position position="17"/>
    </location>
    <ligand>
        <name>a divalent metal cation</name>
        <dbReference type="ChEBI" id="CHEBI:60240"/>
    </ligand>
</feature>
<dbReference type="Pfam" id="PF01351">
    <property type="entry name" value="RNase_HII"/>
    <property type="match status" value="1"/>
</dbReference>
<evidence type="ECO:0000256" key="12">
    <source>
        <dbReference type="ARBA" id="ARBA00022801"/>
    </source>
</evidence>
<dbReference type="Proteomes" id="UP001242480">
    <property type="component" value="Unassembled WGS sequence"/>
</dbReference>
<evidence type="ECO:0000256" key="13">
    <source>
        <dbReference type="ARBA" id="ARBA00023211"/>
    </source>
</evidence>
<comment type="subcellular location">
    <subcellularLocation>
        <location evidence="4 14">Cytoplasm</location>
    </subcellularLocation>
</comment>
<evidence type="ECO:0000256" key="9">
    <source>
        <dbReference type="ARBA" id="ARBA00022722"/>
    </source>
</evidence>
<name>A0ABU0J8C6_9HYPH</name>
<accession>A0ABU0J8C6</accession>
<evidence type="ECO:0000256" key="4">
    <source>
        <dbReference type="ARBA" id="ARBA00004496"/>
    </source>
</evidence>
<organism evidence="18 19">
    <name type="scientific">Labrys wisconsinensis</name>
    <dbReference type="NCBI Taxonomy" id="425677"/>
    <lineage>
        <taxon>Bacteria</taxon>
        <taxon>Pseudomonadati</taxon>
        <taxon>Pseudomonadota</taxon>
        <taxon>Alphaproteobacteria</taxon>
        <taxon>Hyphomicrobiales</taxon>
        <taxon>Xanthobacteraceae</taxon>
        <taxon>Labrys</taxon>
    </lineage>
</organism>
<dbReference type="InterPro" id="IPR024567">
    <property type="entry name" value="RNase_HII/HIII_dom"/>
</dbReference>
<evidence type="ECO:0000256" key="16">
    <source>
        <dbReference type="RuleBase" id="RU003515"/>
    </source>
</evidence>
<keyword evidence="11 14" id="KW-0255">Endonuclease</keyword>
<comment type="similarity">
    <text evidence="5 14 16">Belongs to the RNase HII family.</text>
</comment>
<comment type="caution">
    <text evidence="18">The sequence shown here is derived from an EMBL/GenBank/DDBJ whole genome shotgun (WGS) entry which is preliminary data.</text>
</comment>
<comment type="cofactor">
    <cofactor evidence="14 15">
        <name>Mn(2+)</name>
        <dbReference type="ChEBI" id="CHEBI:29035"/>
    </cofactor>
    <cofactor evidence="14 15">
        <name>Mg(2+)</name>
        <dbReference type="ChEBI" id="CHEBI:18420"/>
    </cofactor>
    <text evidence="14 15">Manganese or magnesium. Binds 1 divalent metal ion per monomer in the absence of substrate. May bind a second metal ion after substrate binding.</text>
</comment>
<evidence type="ECO:0000256" key="14">
    <source>
        <dbReference type="HAMAP-Rule" id="MF_00052"/>
    </source>
</evidence>
<sequence length="197" mass="20717">MANERWNPAELVAGVDEAGRGPLAGPVAAAAVILDPERIPAGLDDSKALSAAVRETLFETIMREAVAVSIAMAGPATIDRINIRAATLDAMRRAVQGLAHRPARAEIDGKDVPPGLPCPGRAIVDGDALVAAISAASIVAKVTRDRLMTRLAAEFPVYGFERHMGYGTAEHRAAITAHGPCVHHRFSFGLLKTMRAG</sequence>
<keyword evidence="19" id="KW-1185">Reference proteome</keyword>
<keyword evidence="9 14" id="KW-0540">Nuclease</keyword>
<dbReference type="InterPro" id="IPR036397">
    <property type="entry name" value="RNaseH_sf"/>
</dbReference>
<keyword evidence="13 14" id="KW-0464">Manganese</keyword>
<evidence type="ECO:0000256" key="11">
    <source>
        <dbReference type="ARBA" id="ARBA00022759"/>
    </source>
</evidence>
<evidence type="ECO:0000256" key="8">
    <source>
        <dbReference type="ARBA" id="ARBA00022490"/>
    </source>
</evidence>
<evidence type="ECO:0000256" key="1">
    <source>
        <dbReference type="ARBA" id="ARBA00000077"/>
    </source>
</evidence>
<evidence type="ECO:0000256" key="6">
    <source>
        <dbReference type="ARBA" id="ARBA00012180"/>
    </source>
</evidence>
<dbReference type="EC" id="3.1.26.4" evidence="6 14"/>
<reference evidence="18 19" key="1">
    <citation type="submission" date="2023-07" db="EMBL/GenBank/DDBJ databases">
        <title>Genomic Encyclopedia of Type Strains, Phase IV (KMG-IV): sequencing the most valuable type-strain genomes for metagenomic binning, comparative biology and taxonomic classification.</title>
        <authorList>
            <person name="Goeker M."/>
        </authorList>
    </citation>
    <scope>NUCLEOTIDE SEQUENCE [LARGE SCALE GENOMIC DNA]</scope>
    <source>
        <strain evidence="18 19">DSM 19619</strain>
    </source>
</reference>
<dbReference type="HAMAP" id="MF_00052_B">
    <property type="entry name" value="RNase_HII_B"/>
    <property type="match status" value="1"/>
</dbReference>
<dbReference type="GO" id="GO:0004523">
    <property type="term" value="F:RNA-DNA hybrid ribonuclease activity"/>
    <property type="evidence" value="ECO:0007669"/>
    <property type="project" value="UniProtKB-EC"/>
</dbReference>
<dbReference type="PANTHER" id="PTHR10954:SF18">
    <property type="entry name" value="RIBONUCLEASE HII"/>
    <property type="match status" value="1"/>
</dbReference>
<evidence type="ECO:0000313" key="19">
    <source>
        <dbReference type="Proteomes" id="UP001242480"/>
    </source>
</evidence>
<keyword evidence="8 14" id="KW-0963">Cytoplasm</keyword>
<dbReference type="PANTHER" id="PTHR10954">
    <property type="entry name" value="RIBONUCLEASE H2 SUBUNIT A"/>
    <property type="match status" value="1"/>
</dbReference>
<dbReference type="RefSeq" id="WP_307274541.1">
    <property type="nucleotide sequence ID" value="NZ_JAUSVX010000006.1"/>
</dbReference>
<comment type="cofactor">
    <cofactor evidence="2">
        <name>Mg(2+)</name>
        <dbReference type="ChEBI" id="CHEBI:18420"/>
    </cofactor>
</comment>
<evidence type="ECO:0000256" key="10">
    <source>
        <dbReference type="ARBA" id="ARBA00022723"/>
    </source>
</evidence>
<dbReference type="NCBIfam" id="NF000595">
    <property type="entry name" value="PRK00015.1-3"/>
    <property type="match status" value="1"/>
</dbReference>
<dbReference type="EMBL" id="JAUSVX010000006">
    <property type="protein sequence ID" value="MDQ0470509.1"/>
    <property type="molecule type" value="Genomic_DNA"/>
</dbReference>
<gene>
    <name evidence="14" type="primary">rnhB</name>
    <name evidence="18" type="ORF">QO011_003528</name>
</gene>
<evidence type="ECO:0000256" key="15">
    <source>
        <dbReference type="PROSITE-ProRule" id="PRU01319"/>
    </source>
</evidence>
<dbReference type="SUPFAM" id="SSF53098">
    <property type="entry name" value="Ribonuclease H-like"/>
    <property type="match status" value="1"/>
</dbReference>
<evidence type="ECO:0000256" key="3">
    <source>
        <dbReference type="ARBA" id="ARBA00004065"/>
    </source>
</evidence>
<keyword evidence="10 14" id="KW-0479">Metal-binding</keyword>
<proteinExistence type="inferred from homology"/>
<comment type="catalytic activity">
    <reaction evidence="1 14 15 16">
        <text>Endonucleolytic cleavage to 5'-phosphomonoester.</text>
        <dbReference type="EC" id="3.1.26.4"/>
    </reaction>
</comment>
<feature type="binding site" evidence="14 15">
    <location>
        <position position="16"/>
    </location>
    <ligand>
        <name>a divalent metal cation</name>
        <dbReference type="ChEBI" id="CHEBI:60240"/>
    </ligand>
</feature>
<dbReference type="InterPro" id="IPR022898">
    <property type="entry name" value="RNase_HII"/>
</dbReference>
<evidence type="ECO:0000256" key="5">
    <source>
        <dbReference type="ARBA" id="ARBA00007383"/>
    </source>
</evidence>
<feature type="domain" description="RNase H type-2" evidence="17">
    <location>
        <begin position="10"/>
        <end position="197"/>
    </location>
</feature>
<protein>
    <recommendedName>
        <fullName evidence="7 14">Ribonuclease HII</fullName>
        <shortName evidence="14">RNase HII</shortName>
        <ecNumber evidence="6 14">3.1.26.4</ecNumber>
    </recommendedName>
</protein>
<keyword evidence="12 14" id="KW-0378">Hydrolase</keyword>
<feature type="binding site" evidence="14 15">
    <location>
        <position position="108"/>
    </location>
    <ligand>
        <name>a divalent metal cation</name>
        <dbReference type="ChEBI" id="CHEBI:60240"/>
    </ligand>
</feature>